<dbReference type="Proteomes" id="UP000186817">
    <property type="component" value="Unassembled WGS sequence"/>
</dbReference>
<dbReference type="OrthoDB" id="407006at2759"/>
<dbReference type="EMBL" id="LSRX01001522">
    <property type="protein sequence ID" value="OLP79122.1"/>
    <property type="molecule type" value="Genomic_DNA"/>
</dbReference>
<accession>A0A1Q9C853</accession>
<reference evidence="1 2" key="1">
    <citation type="submission" date="2016-02" db="EMBL/GenBank/DDBJ databases">
        <title>Genome analysis of coral dinoflagellate symbionts highlights evolutionary adaptations to a symbiotic lifestyle.</title>
        <authorList>
            <person name="Aranda M."/>
            <person name="Li Y."/>
            <person name="Liew Y.J."/>
            <person name="Baumgarten S."/>
            <person name="Simakov O."/>
            <person name="Wilson M."/>
            <person name="Piel J."/>
            <person name="Ashoor H."/>
            <person name="Bougouffa S."/>
            <person name="Bajic V.B."/>
            <person name="Ryu T."/>
            <person name="Ravasi T."/>
            <person name="Bayer T."/>
            <person name="Micklem G."/>
            <person name="Kim H."/>
            <person name="Bhak J."/>
            <person name="Lajeunesse T.C."/>
            <person name="Voolstra C.R."/>
        </authorList>
    </citation>
    <scope>NUCLEOTIDE SEQUENCE [LARGE SCALE GENOMIC DNA]</scope>
    <source>
        <strain evidence="1 2">CCMP2467</strain>
    </source>
</reference>
<sequence length="272" mass="30933">MPSSVERIKERQLLQKCKHGRRQNGWFCRPCGGGGSCEHQHNKYRCSTCRPTRLGSYSDPTCEHGYVSGRNCPRCKRSGYCNHGNRKVDCPQCANCVCEIEGCHMRGHRYAGPNSLLKHMRAFHGDNPKALTKTKELEVHQLLGKSGIQFEYQHHLPFRNCGLESETTRAFADFVLYASWGAIILEVDENQHSHQDPSCDVRRDFDMVASVALGSQHKLAIVRYSPDAFKEEPEKAFQRLFLFYDRATEDSELPAVAEDWDVVARAVSRAVQ</sequence>
<evidence type="ECO:0000313" key="2">
    <source>
        <dbReference type="Proteomes" id="UP000186817"/>
    </source>
</evidence>
<proteinExistence type="predicted"/>
<gene>
    <name evidence="1" type="ORF">AK812_SmicGene40622</name>
</gene>
<comment type="caution">
    <text evidence="1">The sequence shown here is derived from an EMBL/GenBank/DDBJ whole genome shotgun (WGS) entry which is preliminary data.</text>
</comment>
<dbReference type="AlphaFoldDB" id="A0A1Q9C853"/>
<protein>
    <submittedName>
        <fullName evidence="1">Uncharacterized protein</fullName>
    </submittedName>
</protein>
<keyword evidence="2" id="KW-1185">Reference proteome</keyword>
<name>A0A1Q9C853_SYMMI</name>
<organism evidence="1 2">
    <name type="scientific">Symbiodinium microadriaticum</name>
    <name type="common">Dinoflagellate</name>
    <name type="synonym">Zooxanthella microadriatica</name>
    <dbReference type="NCBI Taxonomy" id="2951"/>
    <lineage>
        <taxon>Eukaryota</taxon>
        <taxon>Sar</taxon>
        <taxon>Alveolata</taxon>
        <taxon>Dinophyceae</taxon>
        <taxon>Suessiales</taxon>
        <taxon>Symbiodiniaceae</taxon>
        <taxon>Symbiodinium</taxon>
    </lineage>
</organism>
<evidence type="ECO:0000313" key="1">
    <source>
        <dbReference type="EMBL" id="OLP79122.1"/>
    </source>
</evidence>